<dbReference type="RefSeq" id="WP_346757245.1">
    <property type="nucleotide sequence ID" value="NZ_JAUJEB010000001.1"/>
</dbReference>
<keyword evidence="1" id="KW-0472">Membrane</keyword>
<organism evidence="3 4">
    <name type="scientific">Agaribacillus aureus</name>
    <dbReference type="NCBI Taxonomy" id="3051825"/>
    <lineage>
        <taxon>Bacteria</taxon>
        <taxon>Pseudomonadati</taxon>
        <taxon>Bacteroidota</taxon>
        <taxon>Cytophagia</taxon>
        <taxon>Cytophagales</taxon>
        <taxon>Splendidivirgaceae</taxon>
        <taxon>Agaribacillus</taxon>
    </lineage>
</organism>
<sequence length="191" mass="22219">MHLPSDIKIGKDPSNDYVIKGRYVSAFHARVFRKGEEIFIEDLGSTFGTRVNNHIINQPAPLRANDQIAIGYHKLKLRDLLPTPAEKALTFKDLFIPGRTISPRSFRYLLLLLIAYPPLVFFGTPVLLTYLEYFLNGRRRWRFRLRQDLIELPIWELTPYLYWAFGVIGVYVTVVILLNTIRGLRQSKKTN</sequence>
<dbReference type="EMBL" id="JAUJEB010000001">
    <property type="protein sequence ID" value="MDN5211918.1"/>
    <property type="molecule type" value="Genomic_DNA"/>
</dbReference>
<dbReference type="CDD" id="cd00060">
    <property type="entry name" value="FHA"/>
    <property type="match status" value="1"/>
</dbReference>
<feature type="transmembrane region" description="Helical" evidence="1">
    <location>
        <begin position="108"/>
        <end position="131"/>
    </location>
</feature>
<evidence type="ECO:0000259" key="2">
    <source>
        <dbReference type="PROSITE" id="PS50006"/>
    </source>
</evidence>
<dbReference type="Gene3D" id="2.60.200.20">
    <property type="match status" value="1"/>
</dbReference>
<keyword evidence="1" id="KW-0812">Transmembrane</keyword>
<dbReference type="InterPro" id="IPR008984">
    <property type="entry name" value="SMAD_FHA_dom_sf"/>
</dbReference>
<name>A0ABT8L2I3_9BACT</name>
<dbReference type="SMART" id="SM00240">
    <property type="entry name" value="FHA"/>
    <property type="match status" value="1"/>
</dbReference>
<dbReference type="InterPro" id="IPR000253">
    <property type="entry name" value="FHA_dom"/>
</dbReference>
<comment type="caution">
    <text evidence="3">The sequence shown here is derived from an EMBL/GenBank/DDBJ whole genome shotgun (WGS) entry which is preliminary data.</text>
</comment>
<feature type="transmembrane region" description="Helical" evidence="1">
    <location>
        <begin position="160"/>
        <end position="181"/>
    </location>
</feature>
<evidence type="ECO:0000256" key="1">
    <source>
        <dbReference type="SAM" id="Phobius"/>
    </source>
</evidence>
<protein>
    <submittedName>
        <fullName evidence="3">FHA domain-containing protein</fullName>
    </submittedName>
</protein>
<evidence type="ECO:0000313" key="3">
    <source>
        <dbReference type="EMBL" id="MDN5211918.1"/>
    </source>
</evidence>
<accession>A0ABT8L2I3</accession>
<dbReference type="Proteomes" id="UP001172083">
    <property type="component" value="Unassembled WGS sequence"/>
</dbReference>
<feature type="domain" description="FHA" evidence="2">
    <location>
        <begin position="7"/>
        <end position="56"/>
    </location>
</feature>
<proteinExistence type="predicted"/>
<evidence type="ECO:0000313" key="4">
    <source>
        <dbReference type="Proteomes" id="UP001172083"/>
    </source>
</evidence>
<dbReference type="PROSITE" id="PS50006">
    <property type="entry name" value="FHA_DOMAIN"/>
    <property type="match status" value="1"/>
</dbReference>
<reference evidence="3" key="1">
    <citation type="submission" date="2023-06" db="EMBL/GenBank/DDBJ databases">
        <title>Genomic of Agaribacillus aureum.</title>
        <authorList>
            <person name="Wang G."/>
        </authorList>
    </citation>
    <scope>NUCLEOTIDE SEQUENCE</scope>
    <source>
        <strain evidence="3">BMA12</strain>
    </source>
</reference>
<keyword evidence="4" id="KW-1185">Reference proteome</keyword>
<keyword evidence="1" id="KW-1133">Transmembrane helix</keyword>
<dbReference type="Pfam" id="PF00498">
    <property type="entry name" value="FHA"/>
    <property type="match status" value="1"/>
</dbReference>
<dbReference type="SUPFAM" id="SSF49879">
    <property type="entry name" value="SMAD/FHA domain"/>
    <property type="match status" value="1"/>
</dbReference>
<gene>
    <name evidence="3" type="ORF">QQ020_07640</name>
</gene>